<dbReference type="InterPro" id="IPR025975">
    <property type="entry name" value="Polysacc_lyase"/>
</dbReference>
<accession>A0A369QFY0</accession>
<evidence type="ECO:0000313" key="3">
    <source>
        <dbReference type="EMBL" id="RDC63200.1"/>
    </source>
</evidence>
<dbReference type="Gene3D" id="2.60.120.200">
    <property type="match status" value="1"/>
</dbReference>
<feature type="chain" id="PRO_5016686596" description="Heparin lyase I family protein" evidence="2">
    <location>
        <begin position="20"/>
        <end position="421"/>
    </location>
</feature>
<gene>
    <name evidence="3" type="ORF">AHMF7616_01801</name>
</gene>
<dbReference type="Proteomes" id="UP000253919">
    <property type="component" value="Unassembled WGS sequence"/>
</dbReference>
<feature type="region of interest" description="Disordered" evidence="1">
    <location>
        <begin position="275"/>
        <end position="313"/>
    </location>
</feature>
<comment type="caution">
    <text evidence="3">The sequence shown here is derived from an EMBL/GenBank/DDBJ whole genome shotgun (WGS) entry which is preliminary data.</text>
</comment>
<feature type="signal peptide" evidence="2">
    <location>
        <begin position="1"/>
        <end position="19"/>
    </location>
</feature>
<keyword evidence="4" id="KW-1185">Reference proteome</keyword>
<proteinExistence type="predicted"/>
<sequence>MRTKLLLFSTSLLSLLNVACENVDSVEPKEVSKLSTAISSAAYVTSVDASRSNLLVEERIEPTLSSAFGKQNYTSHAYSETTAMSRTGQKAMRFELRSSDPGVRSEIWRDSETSKERWYSVPVYLPSAYWQTDAVKGGWDIITQLHATDDNSTETGRTPPISLAVIKNQLTLVVWWATRSTSTNATRSGGTTFDLGPLEKDKWLDMVYHIKFSYLSDGIIEVWKNGVKVVNYRGPNCYNDVKLPRLHLGIYKRNWHGVSKRVTYVDDIRVGDGNATYNDVAPRPISNSPSPTPQPDPTPTPDPTPDPETPTTGQKVESFTLINADTDQPIQTLTNGALLDFSNLPTKNLNIRANTNTTDGAVTFKLSGAKTYSRNEGTAPYAVFGDTNGDYKPWVPVVGRYTLNATTSSGTTTSINFSVQN</sequence>
<evidence type="ECO:0000313" key="4">
    <source>
        <dbReference type="Proteomes" id="UP000253919"/>
    </source>
</evidence>
<dbReference type="Pfam" id="PF14099">
    <property type="entry name" value="Polysacc_lyase"/>
    <property type="match status" value="1"/>
</dbReference>
<name>A0A369QFY0_9BACT</name>
<dbReference type="OrthoDB" id="652886at2"/>
<evidence type="ECO:0008006" key="5">
    <source>
        <dbReference type="Google" id="ProtNLM"/>
    </source>
</evidence>
<dbReference type="AlphaFoldDB" id="A0A369QFY0"/>
<feature type="compositionally biased region" description="Pro residues" evidence="1">
    <location>
        <begin position="290"/>
        <end position="308"/>
    </location>
</feature>
<evidence type="ECO:0000256" key="2">
    <source>
        <dbReference type="SAM" id="SignalP"/>
    </source>
</evidence>
<protein>
    <recommendedName>
        <fullName evidence="5">Heparin lyase I family protein</fullName>
    </recommendedName>
</protein>
<reference evidence="3 4" key="1">
    <citation type="submission" date="2018-04" db="EMBL/GenBank/DDBJ databases">
        <title>Adhaeribacter sp. HMF7616 genome sequencing and assembly.</title>
        <authorList>
            <person name="Kang H."/>
            <person name="Kang J."/>
            <person name="Cha I."/>
            <person name="Kim H."/>
            <person name="Joh K."/>
        </authorList>
    </citation>
    <scope>NUCLEOTIDE SEQUENCE [LARGE SCALE GENOMIC DNA]</scope>
    <source>
        <strain evidence="3 4">HMF7616</strain>
    </source>
</reference>
<dbReference type="EMBL" id="QASA01000001">
    <property type="protein sequence ID" value="RDC63200.1"/>
    <property type="molecule type" value="Genomic_DNA"/>
</dbReference>
<evidence type="ECO:0000256" key="1">
    <source>
        <dbReference type="SAM" id="MobiDB-lite"/>
    </source>
</evidence>
<keyword evidence="2" id="KW-0732">Signal</keyword>
<dbReference type="RefSeq" id="WP_115372543.1">
    <property type="nucleotide sequence ID" value="NZ_QASA01000001.1"/>
</dbReference>
<organism evidence="3 4">
    <name type="scientific">Adhaeribacter pallidiroseus</name>
    <dbReference type="NCBI Taxonomy" id="2072847"/>
    <lineage>
        <taxon>Bacteria</taxon>
        <taxon>Pseudomonadati</taxon>
        <taxon>Bacteroidota</taxon>
        <taxon>Cytophagia</taxon>
        <taxon>Cytophagales</taxon>
        <taxon>Hymenobacteraceae</taxon>
        <taxon>Adhaeribacter</taxon>
    </lineage>
</organism>